<sequence>MFLYHQTVTQILVRDMVRYDHRTDPYENNEAGVTCHEGGVLVMELWQDGSQQCQLLNSVVCFFTSIDQHIDSTKYRRMRDNIDVQKCCDWFDSQDLFPLIGTILDCWGMKTSTTMKLTKLGNQELKFQRKNRVMPLRGVNCAVKIKDEQDPVNHDTVFRRVPFHMKSHEKLRSYFAFELAPYK</sequence>
<protein>
    <submittedName>
        <fullName evidence="1">Uncharacterized protein</fullName>
    </submittedName>
</protein>
<proteinExistence type="predicted"/>
<reference evidence="1 2" key="1">
    <citation type="submission" date="2023-02" db="EMBL/GenBank/DDBJ databases">
        <title>LHISI_Scaffold_Assembly.</title>
        <authorList>
            <person name="Stuart O.P."/>
            <person name="Cleave R."/>
            <person name="Magrath M.J.L."/>
            <person name="Mikheyev A.S."/>
        </authorList>
    </citation>
    <scope>NUCLEOTIDE SEQUENCE [LARGE SCALE GENOMIC DNA]</scope>
    <source>
        <strain evidence="1">Daus_M_001</strain>
        <tissue evidence="1">Leg muscle</tissue>
    </source>
</reference>
<dbReference type="EMBL" id="JARBHB010000006">
    <property type="protein sequence ID" value="KAJ8881844.1"/>
    <property type="molecule type" value="Genomic_DNA"/>
</dbReference>
<organism evidence="1 2">
    <name type="scientific">Dryococelus australis</name>
    <dbReference type="NCBI Taxonomy" id="614101"/>
    <lineage>
        <taxon>Eukaryota</taxon>
        <taxon>Metazoa</taxon>
        <taxon>Ecdysozoa</taxon>
        <taxon>Arthropoda</taxon>
        <taxon>Hexapoda</taxon>
        <taxon>Insecta</taxon>
        <taxon>Pterygota</taxon>
        <taxon>Neoptera</taxon>
        <taxon>Polyneoptera</taxon>
        <taxon>Phasmatodea</taxon>
        <taxon>Verophasmatodea</taxon>
        <taxon>Anareolatae</taxon>
        <taxon>Phasmatidae</taxon>
        <taxon>Eurycanthinae</taxon>
        <taxon>Dryococelus</taxon>
    </lineage>
</organism>
<keyword evidence="2" id="KW-1185">Reference proteome</keyword>
<accession>A0ABQ9HC69</accession>
<dbReference type="Proteomes" id="UP001159363">
    <property type="component" value="Chromosome 5"/>
</dbReference>
<gene>
    <name evidence="1" type="ORF">PR048_018330</name>
</gene>
<evidence type="ECO:0000313" key="2">
    <source>
        <dbReference type="Proteomes" id="UP001159363"/>
    </source>
</evidence>
<name>A0ABQ9HC69_9NEOP</name>
<evidence type="ECO:0000313" key="1">
    <source>
        <dbReference type="EMBL" id="KAJ8881844.1"/>
    </source>
</evidence>
<comment type="caution">
    <text evidence="1">The sequence shown here is derived from an EMBL/GenBank/DDBJ whole genome shotgun (WGS) entry which is preliminary data.</text>
</comment>